<dbReference type="PATRIC" id="fig|748449.3.peg.2443"/>
<evidence type="ECO:0000313" key="5">
    <source>
        <dbReference type="EMBL" id="AGB42395.1"/>
    </source>
</evidence>
<dbReference type="InterPro" id="IPR018062">
    <property type="entry name" value="HTH_AraC-typ_CS"/>
</dbReference>
<evidence type="ECO:0000259" key="4">
    <source>
        <dbReference type="PROSITE" id="PS01124"/>
    </source>
</evidence>
<dbReference type="CDD" id="cd06986">
    <property type="entry name" value="cupin_MmsR-like_N"/>
    <property type="match status" value="1"/>
</dbReference>
<dbReference type="Pfam" id="PF12833">
    <property type="entry name" value="HTH_18"/>
    <property type="match status" value="1"/>
</dbReference>
<name>L0KCX8_HALHC</name>
<dbReference type="PRINTS" id="PR00032">
    <property type="entry name" value="HTHARAC"/>
</dbReference>
<dbReference type="SUPFAM" id="SSF46689">
    <property type="entry name" value="Homeodomain-like"/>
    <property type="match status" value="2"/>
</dbReference>
<evidence type="ECO:0000256" key="3">
    <source>
        <dbReference type="ARBA" id="ARBA00023163"/>
    </source>
</evidence>
<dbReference type="InterPro" id="IPR003313">
    <property type="entry name" value="AraC-bd"/>
</dbReference>
<dbReference type="InterPro" id="IPR020449">
    <property type="entry name" value="Tscrpt_reg_AraC-type_HTH"/>
</dbReference>
<dbReference type="AlphaFoldDB" id="L0KCX8"/>
<protein>
    <submittedName>
        <fullName evidence="5">DNA-binding domain-containing protein, AraC-type</fullName>
    </submittedName>
</protein>
<dbReference type="eggNOG" id="COG2207">
    <property type="taxonomic scope" value="Bacteria"/>
</dbReference>
<dbReference type="PROSITE" id="PS01124">
    <property type="entry name" value="HTH_ARAC_FAMILY_2"/>
    <property type="match status" value="1"/>
</dbReference>
<evidence type="ECO:0000256" key="1">
    <source>
        <dbReference type="ARBA" id="ARBA00023015"/>
    </source>
</evidence>
<dbReference type="Gene3D" id="2.60.120.280">
    <property type="entry name" value="Regulatory protein AraC"/>
    <property type="match status" value="1"/>
</dbReference>
<dbReference type="RefSeq" id="WP_015328108.1">
    <property type="nucleotide sequence ID" value="NC_019978.1"/>
</dbReference>
<dbReference type="SUPFAM" id="SSF51215">
    <property type="entry name" value="Regulatory protein AraC"/>
    <property type="match status" value="1"/>
</dbReference>
<feature type="domain" description="HTH araC/xylS-type" evidence="4">
    <location>
        <begin position="179"/>
        <end position="277"/>
    </location>
</feature>
<dbReference type="InterPro" id="IPR009057">
    <property type="entry name" value="Homeodomain-like_sf"/>
</dbReference>
<sequence length="280" mass="32722">MSRKMQFHNINNQFNHTDLKVHQCGFEDCNPKHSWGPGVRDYFLIHYVFAGQGTFKKENKEYKIKDKQAFLICPNVVSSYQADTDNPWTYAWVGFNGLKAETYLDLASFNQENPVLPRVEDDSIIEIFNKLNDIEKLNQNKEIKLLGLLYLLISRLIETNGSHLSYHNNLNNQKEGYIKRAISFIENNYHRKITVSELANYVGIDRSYLWSIFKKKVSTSPQQFIIHFKINKARELMKKSNISIREVAQSVGYKDPLAFSKIFKKKEGISPAEFKKHFQK</sequence>
<dbReference type="InterPro" id="IPR018060">
    <property type="entry name" value="HTH_AraC"/>
</dbReference>
<dbReference type="PROSITE" id="PS00041">
    <property type="entry name" value="HTH_ARAC_FAMILY_1"/>
    <property type="match status" value="1"/>
</dbReference>
<dbReference type="GO" id="GO:0043565">
    <property type="term" value="F:sequence-specific DNA binding"/>
    <property type="evidence" value="ECO:0007669"/>
    <property type="project" value="InterPro"/>
</dbReference>
<keyword evidence="6" id="KW-1185">Reference proteome</keyword>
<dbReference type="STRING" id="748449.Halha_2521"/>
<accession>L0KCX8</accession>
<dbReference type="SMART" id="SM00342">
    <property type="entry name" value="HTH_ARAC"/>
    <property type="match status" value="1"/>
</dbReference>
<dbReference type="Gene3D" id="1.10.10.60">
    <property type="entry name" value="Homeodomain-like"/>
    <property type="match status" value="2"/>
</dbReference>
<dbReference type="HOGENOM" id="CLU_000445_88_6_9"/>
<dbReference type="Pfam" id="PF02311">
    <property type="entry name" value="AraC_binding"/>
    <property type="match status" value="1"/>
</dbReference>
<dbReference type="Proteomes" id="UP000010880">
    <property type="component" value="Chromosome"/>
</dbReference>
<gene>
    <name evidence="5" type="ordered locus">Halha_2521</name>
</gene>
<evidence type="ECO:0000313" key="6">
    <source>
        <dbReference type="Proteomes" id="UP000010880"/>
    </source>
</evidence>
<dbReference type="PANTHER" id="PTHR43280:SF30">
    <property type="entry name" value="MMSAB OPERON REGULATORY PROTEIN"/>
    <property type="match status" value="1"/>
</dbReference>
<dbReference type="PANTHER" id="PTHR43280">
    <property type="entry name" value="ARAC-FAMILY TRANSCRIPTIONAL REGULATOR"/>
    <property type="match status" value="1"/>
</dbReference>
<keyword evidence="3" id="KW-0804">Transcription</keyword>
<dbReference type="KEGG" id="hhl:Halha_2521"/>
<evidence type="ECO:0000256" key="2">
    <source>
        <dbReference type="ARBA" id="ARBA00023125"/>
    </source>
</evidence>
<keyword evidence="1" id="KW-0805">Transcription regulation</keyword>
<reference evidence="6" key="1">
    <citation type="submission" date="2012-02" db="EMBL/GenBank/DDBJ databases">
        <title>The complete genome of Halobacteroides halobius DSM 5150.</title>
        <authorList>
            <person name="Lucas S."/>
            <person name="Copeland A."/>
            <person name="Lapidus A."/>
            <person name="Glavina del Rio T."/>
            <person name="Dalin E."/>
            <person name="Tice H."/>
            <person name="Bruce D."/>
            <person name="Goodwin L."/>
            <person name="Pitluck S."/>
            <person name="Peters L."/>
            <person name="Mikhailova N."/>
            <person name="Gu W."/>
            <person name="Kyrpides N."/>
            <person name="Mavromatis K."/>
            <person name="Ivanova N."/>
            <person name="Brettin T."/>
            <person name="Detter J.C."/>
            <person name="Han C."/>
            <person name="Larimer F."/>
            <person name="Land M."/>
            <person name="Hauser L."/>
            <person name="Markowitz V."/>
            <person name="Cheng J.-F."/>
            <person name="Hugenholtz P."/>
            <person name="Woyke T."/>
            <person name="Wu D."/>
            <person name="Tindall B."/>
            <person name="Pomrenke H."/>
            <person name="Brambilla E."/>
            <person name="Klenk H.-P."/>
            <person name="Eisen J.A."/>
        </authorList>
    </citation>
    <scope>NUCLEOTIDE SEQUENCE [LARGE SCALE GENOMIC DNA]</scope>
    <source>
        <strain evidence="6">ATCC 35273 / DSM 5150 / MD-1</strain>
    </source>
</reference>
<proteinExistence type="predicted"/>
<keyword evidence="2 5" id="KW-0238">DNA-binding</keyword>
<dbReference type="InterPro" id="IPR037923">
    <property type="entry name" value="HTH-like"/>
</dbReference>
<organism evidence="5 6">
    <name type="scientific">Halobacteroides halobius (strain ATCC 35273 / DSM 5150 / MD-1)</name>
    <dbReference type="NCBI Taxonomy" id="748449"/>
    <lineage>
        <taxon>Bacteria</taxon>
        <taxon>Bacillati</taxon>
        <taxon>Bacillota</taxon>
        <taxon>Clostridia</taxon>
        <taxon>Halanaerobiales</taxon>
        <taxon>Halobacteroidaceae</taxon>
        <taxon>Halobacteroides</taxon>
    </lineage>
</organism>
<dbReference type="GO" id="GO:0003700">
    <property type="term" value="F:DNA-binding transcription factor activity"/>
    <property type="evidence" value="ECO:0007669"/>
    <property type="project" value="InterPro"/>
</dbReference>
<dbReference type="EMBL" id="CP003359">
    <property type="protein sequence ID" value="AGB42395.1"/>
    <property type="molecule type" value="Genomic_DNA"/>
</dbReference>